<organism evidence="1 2">
    <name type="scientific">Holotrichia oblita</name>
    <name type="common">Chafer beetle</name>
    <dbReference type="NCBI Taxonomy" id="644536"/>
    <lineage>
        <taxon>Eukaryota</taxon>
        <taxon>Metazoa</taxon>
        <taxon>Ecdysozoa</taxon>
        <taxon>Arthropoda</taxon>
        <taxon>Hexapoda</taxon>
        <taxon>Insecta</taxon>
        <taxon>Pterygota</taxon>
        <taxon>Neoptera</taxon>
        <taxon>Endopterygota</taxon>
        <taxon>Coleoptera</taxon>
        <taxon>Polyphaga</taxon>
        <taxon>Scarabaeiformia</taxon>
        <taxon>Scarabaeidae</taxon>
        <taxon>Melolonthinae</taxon>
        <taxon>Holotrichia</taxon>
    </lineage>
</organism>
<evidence type="ECO:0000313" key="1">
    <source>
        <dbReference type="EMBL" id="KAI4461666.1"/>
    </source>
</evidence>
<gene>
    <name evidence="1" type="ORF">MML48_5g00019546</name>
</gene>
<dbReference type="EMBL" id="CM043019">
    <property type="protein sequence ID" value="KAI4461666.1"/>
    <property type="molecule type" value="Genomic_DNA"/>
</dbReference>
<accession>A0ACB9T4C9</accession>
<dbReference type="Proteomes" id="UP001056778">
    <property type="component" value="Chromosome 5"/>
</dbReference>
<protein>
    <submittedName>
        <fullName evidence="1">Acyl-coa synthetase</fullName>
    </submittedName>
</protein>
<evidence type="ECO:0000313" key="2">
    <source>
        <dbReference type="Proteomes" id="UP001056778"/>
    </source>
</evidence>
<sequence length="637" mass="71206">MHQIGSEPLRYMTIGQLLESTATKYGDRPAIISRGQKTTITFHELLEKADRLAAGLLTLGLQRGDRVGLCLPNRYEWNVVLFACIRADLILGTTGKPKATISSHFNMVNNSYSVARRIELDTKHHIACLPNPLFHAFGIVINTMAALHFGTTFVIPGIGYNPNESLDAIIEEKCSVLYGTPTMYIDLIEVQSQRKENINPEILVTGGALCSVHLFKNMLEVLKVKKVKNQRLPIHQVFVFVHVNTCGVLDVSKCACKTCGDIVKLNENHITCRGICNNVFHLPCVDVKRTEVGTILKKNIKWFCDDCGQTLFSDISLLSLLRSQSEAITKLSEKVDQLLSITTELKSEISILTSNTAVENRNLSTHEQTVECLQKIPTTKTSMSTHKTTITKTPVSDIDPTLQQVKINKQKTYALAASGRKEMMDLNRFLVEEYSVFGQTEATAVVFHSLPDDDLYHSTATVGYIGNHIEIKVIDAEGNVVPFGKPGELCIRGYVNMLGYWGDEEKTKETIGADGWLKTGDLFILEKTGYGKIVGRLKEMIIRGGENIFPKEIEDFLNTHPDIMEAYVIGVPHARLGEEICAFVRLKEGKSLNHEQMEEFCKGNIAHFKIPRYLKVLTDLPKTASGKVQKFKLKELY</sequence>
<reference evidence="1" key="1">
    <citation type="submission" date="2022-04" db="EMBL/GenBank/DDBJ databases">
        <title>Chromosome-scale genome assembly of Holotrichia oblita Faldermann.</title>
        <authorList>
            <person name="Rongchong L."/>
        </authorList>
    </citation>
    <scope>NUCLEOTIDE SEQUENCE</scope>
    <source>
        <strain evidence="1">81SQS9</strain>
    </source>
</reference>
<keyword evidence="2" id="KW-1185">Reference proteome</keyword>
<name>A0ACB9T4C9_HOLOL</name>
<comment type="caution">
    <text evidence="1">The sequence shown here is derived from an EMBL/GenBank/DDBJ whole genome shotgun (WGS) entry which is preliminary data.</text>
</comment>
<proteinExistence type="predicted"/>